<evidence type="ECO:0000256" key="1">
    <source>
        <dbReference type="SAM" id="MobiDB-lite"/>
    </source>
</evidence>
<reference evidence="2 3" key="1">
    <citation type="submission" date="2019-04" db="EMBL/GenBank/DDBJ databases">
        <title>An improved genome assembly and genetic linkage map for asparagus bean, Vigna unguiculata ssp. sesquipedialis.</title>
        <authorList>
            <person name="Xia Q."/>
            <person name="Zhang R."/>
            <person name="Dong Y."/>
        </authorList>
    </citation>
    <scope>NUCLEOTIDE SEQUENCE [LARGE SCALE GENOMIC DNA]</scope>
    <source>
        <tissue evidence="2">Leaf</tissue>
    </source>
</reference>
<feature type="region of interest" description="Disordered" evidence="1">
    <location>
        <begin position="78"/>
        <end position="99"/>
    </location>
</feature>
<keyword evidence="3" id="KW-1185">Reference proteome</keyword>
<dbReference type="Proteomes" id="UP000501690">
    <property type="component" value="Linkage Group LG9"/>
</dbReference>
<name>A0A4D6MXP3_VIGUN</name>
<organism evidence="2 3">
    <name type="scientific">Vigna unguiculata</name>
    <name type="common">Cowpea</name>
    <dbReference type="NCBI Taxonomy" id="3917"/>
    <lineage>
        <taxon>Eukaryota</taxon>
        <taxon>Viridiplantae</taxon>
        <taxon>Streptophyta</taxon>
        <taxon>Embryophyta</taxon>
        <taxon>Tracheophyta</taxon>
        <taxon>Spermatophyta</taxon>
        <taxon>Magnoliopsida</taxon>
        <taxon>eudicotyledons</taxon>
        <taxon>Gunneridae</taxon>
        <taxon>Pentapetalae</taxon>
        <taxon>rosids</taxon>
        <taxon>fabids</taxon>
        <taxon>Fabales</taxon>
        <taxon>Fabaceae</taxon>
        <taxon>Papilionoideae</taxon>
        <taxon>50 kb inversion clade</taxon>
        <taxon>NPAAA clade</taxon>
        <taxon>indigoferoid/millettioid clade</taxon>
        <taxon>Phaseoleae</taxon>
        <taxon>Vigna</taxon>
    </lineage>
</organism>
<sequence>MSSFDLGDSMEECPRWVVQRWKFWSFPRILSTAWWVVILGRIRFVRRTKLGASQTRKGENQLSEITDMSPGGELEIVRRERPNRGAPDSRAPGGEGLSARRYLRRDEFFRRYAPGGTRHPPHGLGAGNAWRHVSPAKRIVLL</sequence>
<dbReference type="AlphaFoldDB" id="A0A4D6MXP3"/>
<evidence type="ECO:0000313" key="2">
    <source>
        <dbReference type="EMBL" id="QCE06206.1"/>
    </source>
</evidence>
<protein>
    <submittedName>
        <fullName evidence="2">Uncharacterized protein</fullName>
    </submittedName>
</protein>
<proteinExistence type="predicted"/>
<dbReference type="EMBL" id="CP039353">
    <property type="protein sequence ID" value="QCE06206.1"/>
    <property type="molecule type" value="Genomic_DNA"/>
</dbReference>
<accession>A0A4D6MXP3</accession>
<evidence type="ECO:0000313" key="3">
    <source>
        <dbReference type="Proteomes" id="UP000501690"/>
    </source>
</evidence>
<gene>
    <name evidence="2" type="ORF">DEO72_LG9g1217</name>
</gene>